<dbReference type="PANTHER" id="PTHR33127">
    <property type="entry name" value="TRANSMEMBRANE PROTEIN"/>
    <property type="match status" value="1"/>
</dbReference>
<protein>
    <recommendedName>
        <fullName evidence="1">KIB1-4 beta-propeller domain-containing protein</fullName>
    </recommendedName>
</protein>
<reference evidence="2 3" key="1">
    <citation type="submission" date="2024-01" db="EMBL/GenBank/DDBJ databases">
        <title>A telomere-to-telomere, gap-free genome of sweet tea (Lithocarpus litseifolius).</title>
        <authorList>
            <person name="Zhou J."/>
        </authorList>
    </citation>
    <scope>NUCLEOTIDE SEQUENCE [LARGE SCALE GENOMIC DNA]</scope>
    <source>
        <strain evidence="2">Zhou-2022a</strain>
        <tissue evidence="2">Leaf</tissue>
    </source>
</reference>
<organism evidence="2 3">
    <name type="scientific">Lithocarpus litseifolius</name>
    <dbReference type="NCBI Taxonomy" id="425828"/>
    <lineage>
        <taxon>Eukaryota</taxon>
        <taxon>Viridiplantae</taxon>
        <taxon>Streptophyta</taxon>
        <taxon>Embryophyta</taxon>
        <taxon>Tracheophyta</taxon>
        <taxon>Spermatophyta</taxon>
        <taxon>Magnoliopsida</taxon>
        <taxon>eudicotyledons</taxon>
        <taxon>Gunneridae</taxon>
        <taxon>Pentapetalae</taxon>
        <taxon>rosids</taxon>
        <taxon>fabids</taxon>
        <taxon>Fagales</taxon>
        <taxon>Fagaceae</taxon>
        <taxon>Lithocarpus</taxon>
    </lineage>
</organism>
<evidence type="ECO:0000259" key="1">
    <source>
        <dbReference type="Pfam" id="PF03478"/>
    </source>
</evidence>
<dbReference type="EMBL" id="JAZDWU010000003">
    <property type="protein sequence ID" value="KAL0008374.1"/>
    <property type="molecule type" value="Genomic_DNA"/>
</dbReference>
<comment type="caution">
    <text evidence="2">The sequence shown here is derived from an EMBL/GenBank/DDBJ whole genome shotgun (WGS) entry which is preliminary data.</text>
</comment>
<keyword evidence="3" id="KW-1185">Reference proteome</keyword>
<name>A0AAW2DE14_9ROSI</name>
<dbReference type="InterPro" id="IPR005174">
    <property type="entry name" value="KIB1-4_b-propeller"/>
</dbReference>
<dbReference type="PANTHER" id="PTHR33127:SF5">
    <property type="entry name" value="TRANSMEMBRANE PROTEIN"/>
    <property type="match status" value="1"/>
</dbReference>
<dbReference type="Pfam" id="PF03478">
    <property type="entry name" value="Beta-prop_KIB1-4"/>
    <property type="match status" value="1"/>
</dbReference>
<feature type="domain" description="KIB1-4 beta-propeller" evidence="1">
    <location>
        <begin position="209"/>
        <end position="430"/>
    </location>
</feature>
<evidence type="ECO:0000313" key="2">
    <source>
        <dbReference type="EMBL" id="KAL0008374.1"/>
    </source>
</evidence>
<dbReference type="Proteomes" id="UP001459277">
    <property type="component" value="Unassembled WGS sequence"/>
</dbReference>
<gene>
    <name evidence="2" type="ORF">SO802_009876</name>
</gene>
<evidence type="ECO:0000313" key="3">
    <source>
        <dbReference type="Proteomes" id="UP001459277"/>
    </source>
</evidence>
<sequence length="439" mass="51531">MLFNPLCPSQLHEHDPYQRCLNEEELDGSCSEFSLDVFREKEKEEVLDRPWFELPFHLLCPFSAPLILRDLDTFRAICKSWRLSSPMSPLRPLLDPPYSCSPCLMSLVEQKYTFFHPMYDNVIYQMDTPQLWGATIRYSKYGRLLLSRKGGSVFFFHPFDTFRAICKSWRLSSPMSPIRPLLDPPYSCSPCLMSLVEQKCTFFHPMYDNVIYQMDTPQLWGAMIRYSKYGWLLLSRKGGSVFFFHPFDRIKIELPSYSNWERCESMSFSSPPTSIDCFVIGIIFYGEKFIIIRCGEVAWPLCEFTNYFRPFNDSNPLLYKGHCCWLGVREYDLPAEVGIFDPYAYLSHSNQYEYRWKYLPPIIPPKHLDNSLQNSNLLESDGNLFAVFELHEIEPSIQIYSVNISFGPRMEWHKATNIENKMLYVSSGGSSQNWLWQKI</sequence>
<accession>A0AAW2DE14</accession>
<dbReference type="AlphaFoldDB" id="A0AAW2DE14"/>
<proteinExistence type="predicted"/>